<keyword evidence="5 10" id="KW-0808">Transferase</keyword>
<evidence type="ECO:0000259" key="17">
    <source>
        <dbReference type="Pfam" id="PF20656"/>
    </source>
</evidence>
<keyword evidence="2 10" id="KW-0329">Glyoxylate bypass</keyword>
<evidence type="ECO:0000256" key="13">
    <source>
        <dbReference type="RuleBase" id="RU003572"/>
    </source>
</evidence>
<feature type="binding site" evidence="10">
    <location>
        <position position="322"/>
    </location>
    <ligand>
        <name>acetyl-CoA</name>
        <dbReference type="ChEBI" id="CHEBI:57288"/>
    </ligand>
</feature>
<evidence type="ECO:0000256" key="15">
    <source>
        <dbReference type="SAM" id="MobiDB-lite"/>
    </source>
</evidence>
<dbReference type="Pfam" id="PF01274">
    <property type="entry name" value="MS_TIM-barrel"/>
    <property type="match status" value="1"/>
</dbReference>
<comment type="caution">
    <text evidence="20">The sequence shown here is derived from an EMBL/GenBank/DDBJ whole genome shotgun (WGS) entry which is preliminary data.</text>
</comment>
<comment type="catalytic activity">
    <reaction evidence="9 10 13">
        <text>glyoxylate + acetyl-CoA + H2O = (S)-malate + CoA + H(+)</text>
        <dbReference type="Rhea" id="RHEA:18181"/>
        <dbReference type="ChEBI" id="CHEBI:15377"/>
        <dbReference type="ChEBI" id="CHEBI:15378"/>
        <dbReference type="ChEBI" id="CHEBI:15589"/>
        <dbReference type="ChEBI" id="CHEBI:36655"/>
        <dbReference type="ChEBI" id="CHEBI:57287"/>
        <dbReference type="ChEBI" id="CHEBI:57288"/>
        <dbReference type="EC" id="2.3.3.9"/>
    </reaction>
</comment>
<comment type="pathway">
    <text evidence="10 13">Carbohydrate metabolism; glyoxylate cycle; (S)-malate from isocitrate: step 2/2.</text>
</comment>
<evidence type="ECO:0000259" key="19">
    <source>
        <dbReference type="Pfam" id="PF20659"/>
    </source>
</evidence>
<dbReference type="PANTHER" id="PTHR42739">
    <property type="entry name" value="MALATE SYNTHASE G"/>
    <property type="match status" value="1"/>
</dbReference>
<comment type="subcellular location">
    <subcellularLocation>
        <location evidence="10 13">Cytoplasm</location>
    </subcellularLocation>
</comment>
<comment type="subunit">
    <text evidence="10">Monomer.</text>
</comment>
<evidence type="ECO:0000256" key="5">
    <source>
        <dbReference type="ARBA" id="ARBA00022679"/>
    </source>
</evidence>
<dbReference type="GO" id="GO:0005829">
    <property type="term" value="C:cytosol"/>
    <property type="evidence" value="ECO:0007669"/>
    <property type="project" value="TreeGrafter"/>
</dbReference>
<feature type="binding site" evidence="10">
    <location>
        <position position="475"/>
    </location>
    <ligand>
        <name>Mg(2+)</name>
        <dbReference type="ChEBI" id="CHEBI:18420"/>
    </ligand>
</feature>
<keyword evidence="14" id="KW-0175">Coiled coil</keyword>
<feature type="domain" description="Malate synthase C-terminal" evidence="19">
    <location>
        <begin position="634"/>
        <end position="734"/>
    </location>
</feature>
<feature type="active site" description="Proton acceptor" evidence="10 12">
    <location>
        <position position="386"/>
    </location>
</feature>
<comment type="similarity">
    <text evidence="10 13">Belongs to the malate synthase family. GlcB subfamily.</text>
</comment>
<proteinExistence type="inferred from homology"/>
<evidence type="ECO:0000256" key="7">
    <source>
        <dbReference type="ARBA" id="ARBA00022842"/>
    </source>
</evidence>
<feature type="domain" description="Malate synthase N-terminal" evidence="17">
    <location>
        <begin position="76"/>
        <end position="124"/>
    </location>
</feature>
<comment type="caution">
    <text evidence="10">Lacks conserved residue(s) required for the propagation of feature annotation.</text>
</comment>
<dbReference type="PANTHER" id="PTHR42739:SF1">
    <property type="entry name" value="MALATE SYNTHASE G"/>
    <property type="match status" value="1"/>
</dbReference>
<dbReference type="InterPro" id="IPR048357">
    <property type="entry name" value="MSG_insertion"/>
</dbReference>
<dbReference type="NCBIfam" id="TIGR01345">
    <property type="entry name" value="malate_syn_G"/>
    <property type="match status" value="1"/>
</dbReference>
<keyword evidence="6 10" id="KW-0479">Metal-binding</keyword>
<keyword evidence="4 10" id="KW-0816">Tricarboxylic acid cycle</keyword>
<protein>
    <recommendedName>
        <fullName evidence="10 11">Malate synthase G</fullName>
        <ecNumber evidence="10 11">2.3.3.9</ecNumber>
    </recommendedName>
</protein>
<feature type="binding site" evidence="10">
    <location>
        <position position="176"/>
    </location>
    <ligand>
        <name>acetyl-CoA</name>
        <dbReference type="ChEBI" id="CHEBI:57288"/>
    </ligand>
</feature>
<feature type="binding site" evidence="10">
    <location>
        <position position="359"/>
    </location>
    <ligand>
        <name>acetyl-CoA</name>
        <dbReference type="ChEBI" id="CHEBI:57288"/>
    </ligand>
</feature>
<dbReference type="InterPro" id="IPR006253">
    <property type="entry name" value="Malate_synthG"/>
</dbReference>
<feature type="binding site" evidence="10">
    <location>
        <begin position="183"/>
        <end position="184"/>
    </location>
    <ligand>
        <name>acetyl-CoA</name>
        <dbReference type="ChEBI" id="CHEBI:57288"/>
    </ligand>
</feature>
<feature type="modified residue" description="Cysteine sulfenic acid (-SOH)" evidence="10">
    <location>
        <position position="660"/>
    </location>
</feature>
<gene>
    <name evidence="10" type="primary">glcB</name>
    <name evidence="20" type="ORF">DF286_11785</name>
</gene>
<feature type="binding site" evidence="10">
    <location>
        <position position="503"/>
    </location>
    <ligand>
        <name>Mg(2+)</name>
        <dbReference type="ChEBI" id="CHEBI:18420"/>
    </ligand>
</feature>
<evidence type="ECO:0000256" key="3">
    <source>
        <dbReference type="ARBA" id="ARBA00022490"/>
    </source>
</evidence>
<organism evidence="20 21">
    <name type="scientific">Allosphingosinicella humi</name>
    <dbReference type="NCBI Taxonomy" id="2068657"/>
    <lineage>
        <taxon>Bacteria</taxon>
        <taxon>Pseudomonadati</taxon>
        <taxon>Pseudomonadota</taxon>
        <taxon>Alphaproteobacteria</taxon>
        <taxon>Sphingomonadales</taxon>
        <taxon>Sphingomonadaceae</taxon>
        <taxon>Allosphingosinicella</taxon>
    </lineage>
</organism>
<dbReference type="Proteomes" id="UP000245916">
    <property type="component" value="Unassembled WGS sequence"/>
</dbReference>
<dbReference type="OrthoDB" id="9762054at2"/>
<feature type="binding site" evidence="10">
    <location>
        <begin position="500"/>
        <end position="503"/>
    </location>
    <ligand>
        <name>glyoxylate</name>
        <dbReference type="ChEBI" id="CHEBI:36655"/>
    </ligand>
</feature>
<dbReference type="HAMAP" id="MF_00641">
    <property type="entry name" value="Malate_synth_G"/>
    <property type="match status" value="1"/>
</dbReference>
<evidence type="ECO:0000256" key="2">
    <source>
        <dbReference type="ARBA" id="ARBA00022435"/>
    </source>
</evidence>
<evidence type="ECO:0000256" key="6">
    <source>
        <dbReference type="ARBA" id="ARBA00022723"/>
    </source>
</evidence>
<dbReference type="InterPro" id="IPR011076">
    <property type="entry name" value="Malate_synth_sf"/>
</dbReference>
<accession>A0A2U2J581</accession>
<evidence type="ECO:0000256" key="10">
    <source>
        <dbReference type="HAMAP-Rule" id="MF_00641"/>
    </source>
</evidence>
<feature type="binding site" evidence="10">
    <location>
        <position position="584"/>
    </location>
    <ligand>
        <name>acetyl-CoA</name>
        <dbReference type="ChEBI" id="CHEBI:57288"/>
    </ligand>
</feature>
<evidence type="ECO:0000256" key="8">
    <source>
        <dbReference type="ARBA" id="ARBA00023097"/>
    </source>
</evidence>
<evidence type="ECO:0000256" key="14">
    <source>
        <dbReference type="SAM" id="Coils"/>
    </source>
</evidence>
<evidence type="ECO:0000313" key="21">
    <source>
        <dbReference type="Proteomes" id="UP000245916"/>
    </source>
</evidence>
<dbReference type="Pfam" id="PF20659">
    <property type="entry name" value="MS_C"/>
    <property type="match status" value="1"/>
</dbReference>
<dbReference type="GO" id="GO:0006097">
    <property type="term" value="P:glyoxylate cycle"/>
    <property type="evidence" value="ECO:0007669"/>
    <property type="project" value="UniProtKB-UniRule"/>
</dbReference>
<evidence type="ECO:0000256" key="9">
    <source>
        <dbReference type="ARBA" id="ARBA00047918"/>
    </source>
</evidence>
<sequence>MKPACRATRSPRPSASASKSIGPKQGGRERRGAPSLSFALLKRRLQSNIAGRKQRGRAVADYELISGIEVDRALRAFVEDEALPGTGIDAAVFWRGFSALLRDLTPENKRLLRERERLQAEIDARNESLSGRAPDPAEEETFLHEIGYLVDRPSPFAIGTRGVDPEIADIAGPQLVVPVNNARYALNAANARWGSLYDALYGTDAMGDLPPSGGYDAERGRLVIAWGRRFLDEIAPLTGGSHAEVTRYAVEDGVLSTNRGGLKDPSALAGWRAGDAILLRHNNLHVEIRLDAHHPIGREDRAGVADILLESAITAIMDCEDSVAAVDAEEKIGVYRSWLGLMKGDLTARFDKGGKPLERRLEPDRHYEAPGGATLTLKGRALLFVRNVGHLMTNPMMRLDGEEVQEGLADAVFTSLIALHDLRGARANSPAGSIYIVKPKMHGPDEAAFANRLFDRTEDVLGLPRHAIKIGVMDEERRTSVNLAAVIHAVKDRVVFINTGFLDRTGDEIHTSMKLGPTIRKGEMKSSAWLKAYEDNNVDVGLACGFSGRAQIGKGMWAMPDRMADMLAQKIAHPEAGANTAWVPSPTAATLHAIHYHRVDVAARQRELAGRAAAKLHDILTIPVAAGRNWSPDEVREELENNVQGILGYVVRWIDQGVGCSKVPDIHDVGLMEDRATCRISSQHIANWLMHGIVTRAEVEAALARMAKVVDRQNEGDPLYRPLTPDSLAFQAAAALIFEGPTQPSGYTEPLLHAHRLRLKSEQ</sequence>
<dbReference type="NCBIfam" id="NF002825">
    <property type="entry name" value="PRK02999.1"/>
    <property type="match status" value="1"/>
</dbReference>
<dbReference type="SUPFAM" id="SSF51645">
    <property type="entry name" value="Malate synthase G"/>
    <property type="match status" value="1"/>
</dbReference>
<feature type="domain" description="Malate synthase TIM barrel" evidence="16">
    <location>
        <begin position="383"/>
        <end position="614"/>
    </location>
</feature>
<dbReference type="InterPro" id="IPR001465">
    <property type="entry name" value="Malate_synthase_TIM"/>
</dbReference>
<keyword evidence="8 10" id="KW-0558">Oxidation</keyword>
<dbReference type="EC" id="2.3.3.9" evidence="10 11"/>
<dbReference type="GO" id="GO:0004474">
    <property type="term" value="F:malate synthase activity"/>
    <property type="evidence" value="ECO:0007669"/>
    <property type="project" value="UniProtKB-UniRule"/>
</dbReference>
<keyword evidence="3 10" id="KW-0963">Cytoplasm</keyword>
<dbReference type="GO" id="GO:0006099">
    <property type="term" value="P:tricarboxylic acid cycle"/>
    <property type="evidence" value="ECO:0007669"/>
    <property type="project" value="UniProtKB-KW"/>
</dbReference>
<dbReference type="InterPro" id="IPR044856">
    <property type="entry name" value="Malate_synth_C_sf"/>
</dbReference>
<dbReference type="InterPro" id="IPR048355">
    <property type="entry name" value="MS_C"/>
</dbReference>
<dbReference type="Pfam" id="PF20658">
    <property type="entry name" value="MSG_insertion"/>
    <property type="match status" value="1"/>
</dbReference>
<dbReference type="Pfam" id="PF20656">
    <property type="entry name" value="MS_N"/>
    <property type="match status" value="1"/>
</dbReference>
<dbReference type="UniPathway" id="UPA00703">
    <property type="reaction ID" value="UER00720"/>
</dbReference>
<keyword evidence="21" id="KW-1185">Reference proteome</keyword>
<reference evidence="20 21" key="1">
    <citation type="submission" date="2018-05" db="EMBL/GenBank/DDBJ databases">
        <title>Genome of Sphingosinicella humi QZX222.</title>
        <authorList>
            <person name="Qiao Z."/>
            <person name="Wang G."/>
        </authorList>
    </citation>
    <scope>NUCLEOTIDE SEQUENCE [LARGE SCALE GENOMIC DNA]</scope>
    <source>
        <strain evidence="20 21">QZX222</strain>
    </source>
</reference>
<feature type="region of interest" description="Disordered" evidence="15">
    <location>
        <begin position="1"/>
        <end position="33"/>
    </location>
</feature>
<dbReference type="EMBL" id="QFFF01000001">
    <property type="protein sequence ID" value="PWG03474.1"/>
    <property type="molecule type" value="Genomic_DNA"/>
</dbReference>
<evidence type="ECO:0000259" key="16">
    <source>
        <dbReference type="Pfam" id="PF01274"/>
    </source>
</evidence>
<feature type="binding site" evidence="10">
    <location>
        <position position="475"/>
    </location>
    <ligand>
        <name>glyoxylate</name>
        <dbReference type="ChEBI" id="CHEBI:36655"/>
    </ligand>
</feature>
<keyword evidence="7 10" id="KW-0460">Magnesium</keyword>
<dbReference type="InterPro" id="IPR048356">
    <property type="entry name" value="MS_N"/>
</dbReference>
<comment type="cofactor">
    <cofactor evidence="1 10">
        <name>Mg(2+)</name>
        <dbReference type="ChEBI" id="CHEBI:18420"/>
    </cofactor>
</comment>
<dbReference type="Gene3D" id="1.20.1220.12">
    <property type="entry name" value="Malate synthase, domain III"/>
    <property type="match status" value="1"/>
</dbReference>
<dbReference type="GO" id="GO:0009436">
    <property type="term" value="P:glyoxylate catabolic process"/>
    <property type="evidence" value="ECO:0007669"/>
    <property type="project" value="TreeGrafter"/>
</dbReference>
<name>A0A2U2J581_9SPHN</name>
<feature type="domain" description="Malate synthase G alpha-beta insertion" evidence="18">
    <location>
        <begin position="215"/>
        <end position="281"/>
    </location>
</feature>
<evidence type="ECO:0000313" key="20">
    <source>
        <dbReference type="EMBL" id="PWG03474.1"/>
    </source>
</evidence>
<evidence type="ECO:0000256" key="4">
    <source>
        <dbReference type="ARBA" id="ARBA00022532"/>
    </source>
</evidence>
<dbReference type="Gene3D" id="3.20.20.360">
    <property type="entry name" value="Malate synthase, domain 3"/>
    <property type="match status" value="2"/>
</dbReference>
<dbReference type="InterPro" id="IPR046363">
    <property type="entry name" value="MS_N_TIM-barrel_dom"/>
</dbReference>
<feature type="compositionally biased region" description="Low complexity" evidence="15">
    <location>
        <begin position="1"/>
        <end position="18"/>
    </location>
</feature>
<evidence type="ECO:0000256" key="1">
    <source>
        <dbReference type="ARBA" id="ARBA00001946"/>
    </source>
</evidence>
<evidence type="ECO:0000256" key="11">
    <source>
        <dbReference type="NCBIfam" id="TIGR01345"/>
    </source>
</evidence>
<evidence type="ECO:0000259" key="18">
    <source>
        <dbReference type="Pfam" id="PF20658"/>
    </source>
</evidence>
<comment type="function">
    <text evidence="10">Involved in the glycolate utilization. Catalyzes the condensation and subsequent hydrolysis of acetyl-coenzyme A (acetyl-CoA) and glyoxylate to form malate and CoA.</text>
</comment>
<feature type="binding site" evidence="10">
    <location>
        <position position="386"/>
    </location>
    <ligand>
        <name>glyoxylate</name>
        <dbReference type="ChEBI" id="CHEBI:36655"/>
    </ligand>
</feature>
<dbReference type="AlphaFoldDB" id="A0A2U2J581"/>
<dbReference type="GO" id="GO:0000287">
    <property type="term" value="F:magnesium ion binding"/>
    <property type="evidence" value="ECO:0007669"/>
    <property type="project" value="TreeGrafter"/>
</dbReference>
<feature type="active site" description="Proton donor" evidence="10 12">
    <location>
        <position position="674"/>
    </location>
</feature>
<feature type="coiled-coil region" evidence="14">
    <location>
        <begin position="101"/>
        <end position="128"/>
    </location>
</feature>
<evidence type="ECO:0000256" key="12">
    <source>
        <dbReference type="PIRSR" id="PIRSR601465-50"/>
    </source>
</evidence>